<proteinExistence type="inferred from homology"/>
<name>A0AAU0UL05_9FIRM</name>
<dbReference type="KEGG" id="dbc:MFMK1_000675"/>
<dbReference type="RefSeq" id="WP_366923763.1">
    <property type="nucleotide sequence ID" value="NZ_CP121694.1"/>
</dbReference>
<dbReference type="EMBL" id="CP121694">
    <property type="protein sequence ID" value="WRO20885.1"/>
    <property type="molecule type" value="Genomic_DNA"/>
</dbReference>
<dbReference type="Pfam" id="PF00395">
    <property type="entry name" value="SLH"/>
    <property type="match status" value="3"/>
</dbReference>
<keyword evidence="11" id="KW-1185">Reference proteome</keyword>
<keyword evidence="3" id="KW-0677">Repeat</keyword>
<comment type="similarity">
    <text evidence="1 6 7">Belongs to the peptidase S8 family.</text>
</comment>
<dbReference type="PROSITE" id="PS51892">
    <property type="entry name" value="SUBTILASE"/>
    <property type="match status" value="1"/>
</dbReference>
<keyword evidence="5 6" id="KW-0720">Serine protease</keyword>
<dbReference type="InterPro" id="IPR023828">
    <property type="entry name" value="Peptidase_S8_Ser-AS"/>
</dbReference>
<dbReference type="InterPro" id="IPR023827">
    <property type="entry name" value="Peptidase_S8_Asp-AS"/>
</dbReference>
<dbReference type="GO" id="GO:0006508">
    <property type="term" value="P:proteolysis"/>
    <property type="evidence" value="ECO:0007669"/>
    <property type="project" value="UniProtKB-KW"/>
</dbReference>
<keyword evidence="2 6" id="KW-0645">Protease</keyword>
<dbReference type="PROSITE" id="PS51272">
    <property type="entry name" value="SLH"/>
    <property type="match status" value="3"/>
</dbReference>
<dbReference type="AlphaFoldDB" id="A0AAU0UL05"/>
<evidence type="ECO:0000256" key="5">
    <source>
        <dbReference type="ARBA" id="ARBA00022825"/>
    </source>
</evidence>
<dbReference type="InterPro" id="IPR022398">
    <property type="entry name" value="Peptidase_S8_His-AS"/>
</dbReference>
<evidence type="ECO:0000256" key="2">
    <source>
        <dbReference type="ARBA" id="ARBA00022670"/>
    </source>
</evidence>
<dbReference type="Gene3D" id="3.40.50.200">
    <property type="entry name" value="Peptidase S8/S53 domain"/>
    <property type="match status" value="2"/>
</dbReference>
<accession>A0AAU0UL05</accession>
<dbReference type="PANTHER" id="PTHR43399">
    <property type="entry name" value="SUBTILISIN-RELATED"/>
    <property type="match status" value="1"/>
</dbReference>
<protein>
    <submittedName>
        <fullName evidence="10">S8 family serine peptidase</fullName>
    </submittedName>
</protein>
<feature type="domain" description="SLH" evidence="9">
    <location>
        <begin position="87"/>
        <end position="150"/>
    </location>
</feature>
<dbReference type="SUPFAM" id="SSF52743">
    <property type="entry name" value="Subtilisin-like"/>
    <property type="match status" value="1"/>
</dbReference>
<dbReference type="InterPro" id="IPR000209">
    <property type="entry name" value="Peptidase_S8/S53_dom"/>
</dbReference>
<dbReference type="PRINTS" id="PR00723">
    <property type="entry name" value="SUBTILISIN"/>
</dbReference>
<evidence type="ECO:0000256" key="7">
    <source>
        <dbReference type="RuleBase" id="RU003355"/>
    </source>
</evidence>
<feature type="active site" description="Charge relay system" evidence="6">
    <location>
        <position position="358"/>
    </location>
</feature>
<feature type="active site" description="Charge relay system" evidence="6">
    <location>
        <position position="521"/>
    </location>
</feature>
<reference evidence="10 11" key="1">
    <citation type="submission" date="2023-04" db="EMBL/GenBank/DDBJ databases">
        <authorList>
            <person name="Hsu D."/>
        </authorList>
    </citation>
    <scope>NUCLEOTIDE SEQUENCE [LARGE SCALE GENOMIC DNA]</scope>
    <source>
        <strain evidence="10 11">MK1</strain>
    </source>
</reference>
<feature type="chain" id="PRO_5043367231" evidence="8">
    <location>
        <begin position="22"/>
        <end position="1070"/>
    </location>
</feature>
<organism evidence="10 11">
    <name type="scientific">Metallumcola ferriviriculae</name>
    <dbReference type="NCBI Taxonomy" id="3039180"/>
    <lineage>
        <taxon>Bacteria</taxon>
        <taxon>Bacillati</taxon>
        <taxon>Bacillota</taxon>
        <taxon>Clostridia</taxon>
        <taxon>Neomoorellales</taxon>
        <taxon>Desulfitibacteraceae</taxon>
        <taxon>Metallumcola</taxon>
    </lineage>
</organism>
<feature type="signal peptide" evidence="8">
    <location>
        <begin position="1"/>
        <end position="21"/>
    </location>
</feature>
<dbReference type="InterPro" id="IPR015500">
    <property type="entry name" value="Peptidase_S8_subtilisin-rel"/>
</dbReference>
<dbReference type="InterPro" id="IPR001119">
    <property type="entry name" value="SLH_dom"/>
</dbReference>
<dbReference type="PANTHER" id="PTHR43399:SF4">
    <property type="entry name" value="CELL WALL-ASSOCIATED PROTEASE"/>
    <property type="match status" value="1"/>
</dbReference>
<evidence type="ECO:0000256" key="3">
    <source>
        <dbReference type="ARBA" id="ARBA00022737"/>
    </source>
</evidence>
<evidence type="ECO:0000256" key="8">
    <source>
        <dbReference type="SAM" id="SignalP"/>
    </source>
</evidence>
<dbReference type="Proteomes" id="UP001329915">
    <property type="component" value="Chromosome"/>
</dbReference>
<dbReference type="PROSITE" id="PS00137">
    <property type="entry name" value="SUBTILASE_HIS"/>
    <property type="match status" value="1"/>
</dbReference>
<dbReference type="GO" id="GO:0004252">
    <property type="term" value="F:serine-type endopeptidase activity"/>
    <property type="evidence" value="ECO:0007669"/>
    <property type="project" value="UniProtKB-UniRule"/>
</dbReference>
<dbReference type="PROSITE" id="PS00136">
    <property type="entry name" value="SUBTILASE_ASP"/>
    <property type="match status" value="1"/>
</dbReference>
<evidence type="ECO:0000256" key="6">
    <source>
        <dbReference type="PROSITE-ProRule" id="PRU01240"/>
    </source>
</evidence>
<sequence length="1070" mass="115559">MRKFFAIIVIVFSLLSFLEPAAAVDTFSDIRGHWGEKAVLLGQSRGVISGYPDGSFQPERPVTRAEFIRMLVTALGLSYQRPAVAQAYSEFSDVEYNHWAKSDIIIGRESGLAKGYSSDKFAPSSVIRRQEMAALLVRALRYAGKTDIDQVPLNFTDRDSIAPWAGEYVAMAVGSGLMNGYPDGSFKPDYRATRAEAATMLYRLLKYTGGAFDYAGELLRTDGQLMYIKNSSGTVAFSVYRGTVFSSETGVMDYSKTAAMTGKNVSVNLNVYGDVTYGEIAEGFSIPEVELGKRQSWARTLMSHVRKGSSEGEMTAETEGKVKDESRSLKVTGDLMGVTDFVYQHQVSGSGQLVAIVDTGVDASHGDLQFLPDGSYKIADWVDYTNEGRVELTGTAPAEAKIKVEGEEYETSGITSVSGSYRYGFFLEEKLGFDVNFNGELDDRYLVLASDSNTAGVYNVVYVDTNGDGKVAEEKAMVAYRESHQFNNFLSESEGHRFPFVVSELNNSGEMVKLGFDAYGHGTHVAGIVAANGQISGIAPGARLLVIKAVNSSGEVDWGKLEEAVTYAAVAGADIINLSMGYYQDMTSGDSHLARTITELVKRYDVMFTVASGNKGPGIGTMAAPGNSADVVSVGAYISPTMWSQDFQWQVDEGGLWYFSSMGPRKDGMLMPTVVAPGSAISTAPGWAGVDYFLMEGTSMAAPHAAGVAALLRETAADNGIKVNAAKMRRAFGAGAKNISHLNMAEVGNGLLNIGGAWEYLRQADDPGQLGAVTYNEFYGMGSGLYARDFVPGQLPYQVLNYGAESRSLTWKATVDWMKPLFDETTLTAGQHRELPVRYDIPDEPGLYTGLLIGDDPETYGRDLELLGTVIRPYRPADDDGKLKMSGTLGAGQVKRYFVQVPPGTEKINARLAVPRADGKYMGRARIHLVQPNGEERVMTDYAGNAPQGYQAQGFITAEIDALLPGVWEVAVYSSATLSLYGQETSSYDLTVSLEGGEGSAATSEKPALVVGVIPGMASGRETGFMGLTLRDFDTKQPYDGVVEVNGLLYNVRDGRLRLKAEGPLVSVNI</sequence>
<evidence type="ECO:0000259" key="9">
    <source>
        <dbReference type="PROSITE" id="PS51272"/>
    </source>
</evidence>
<feature type="domain" description="SLH" evidence="9">
    <location>
        <begin position="152"/>
        <end position="215"/>
    </location>
</feature>
<evidence type="ECO:0000313" key="10">
    <source>
        <dbReference type="EMBL" id="WRO20885.1"/>
    </source>
</evidence>
<keyword evidence="8" id="KW-0732">Signal</keyword>
<dbReference type="Pfam" id="PF00082">
    <property type="entry name" value="Peptidase_S8"/>
    <property type="match status" value="1"/>
</dbReference>
<evidence type="ECO:0000313" key="11">
    <source>
        <dbReference type="Proteomes" id="UP001329915"/>
    </source>
</evidence>
<dbReference type="PROSITE" id="PS00138">
    <property type="entry name" value="SUBTILASE_SER"/>
    <property type="match status" value="1"/>
</dbReference>
<dbReference type="InterPro" id="IPR051048">
    <property type="entry name" value="Peptidase_S8/S53_subtilisin"/>
</dbReference>
<feature type="active site" description="Charge relay system" evidence="6">
    <location>
        <position position="699"/>
    </location>
</feature>
<evidence type="ECO:0000256" key="4">
    <source>
        <dbReference type="ARBA" id="ARBA00022801"/>
    </source>
</evidence>
<keyword evidence="4 6" id="KW-0378">Hydrolase</keyword>
<feature type="domain" description="SLH" evidence="9">
    <location>
        <begin position="22"/>
        <end position="85"/>
    </location>
</feature>
<gene>
    <name evidence="10" type="ORF">MFMK1_000675</name>
</gene>
<dbReference type="InterPro" id="IPR036852">
    <property type="entry name" value="Peptidase_S8/S53_dom_sf"/>
</dbReference>
<evidence type="ECO:0000256" key="1">
    <source>
        <dbReference type="ARBA" id="ARBA00011073"/>
    </source>
</evidence>